<dbReference type="SUPFAM" id="SSF55895">
    <property type="entry name" value="Ribonuclease Rh-like"/>
    <property type="match status" value="1"/>
</dbReference>
<keyword evidence="3" id="KW-1133">Transmembrane helix</keyword>
<dbReference type="Proteomes" id="UP001060504">
    <property type="component" value="Unassembled WGS sequence"/>
</dbReference>
<name>A0ABQ4VDE4_9MYCO</name>
<dbReference type="InterPro" id="IPR036430">
    <property type="entry name" value="RNase_T2-like_sf"/>
</dbReference>
<dbReference type="EMBL" id="BPRH01002934">
    <property type="protein sequence ID" value="GJF19417.1"/>
    <property type="molecule type" value="Genomic_DNA"/>
</dbReference>
<evidence type="ECO:0000313" key="5">
    <source>
        <dbReference type="Proteomes" id="UP001060504"/>
    </source>
</evidence>
<evidence type="ECO:0000256" key="1">
    <source>
        <dbReference type="ARBA" id="ARBA00007469"/>
    </source>
</evidence>
<feature type="transmembrane region" description="Helical" evidence="3">
    <location>
        <begin position="6"/>
        <end position="29"/>
    </location>
</feature>
<organism evidence="4 5">
    <name type="scientific">Mycolicibacterium cyprinidarum</name>
    <dbReference type="NCBI Taxonomy" id="2860311"/>
    <lineage>
        <taxon>Bacteria</taxon>
        <taxon>Bacillati</taxon>
        <taxon>Actinomycetota</taxon>
        <taxon>Actinomycetes</taxon>
        <taxon>Mycobacteriales</taxon>
        <taxon>Mycobacteriaceae</taxon>
        <taxon>Mycolicibacterium</taxon>
    </lineage>
</organism>
<gene>
    <name evidence="4" type="ORF">NGTWS1702_28070</name>
</gene>
<evidence type="ECO:0000256" key="3">
    <source>
        <dbReference type="SAM" id="Phobius"/>
    </source>
</evidence>
<dbReference type="PANTHER" id="PTHR11240">
    <property type="entry name" value="RIBONUCLEASE T2"/>
    <property type="match status" value="1"/>
</dbReference>
<dbReference type="Pfam" id="PF00445">
    <property type="entry name" value="Ribonuclease_T2"/>
    <property type="match status" value="1"/>
</dbReference>
<dbReference type="Gene3D" id="3.90.730.10">
    <property type="entry name" value="Ribonuclease T2-like"/>
    <property type="match status" value="1"/>
</dbReference>
<reference evidence="4 5" key="1">
    <citation type="submission" date="2021-08" db="EMBL/GenBank/DDBJ databases">
        <title>Draft genome sequence of Mycolicibacterium sp. NGTWS1702 strain.</title>
        <authorList>
            <person name="Matsumoto M."/>
            <person name="Tang B.C.C."/>
            <person name="Machida Y."/>
            <person name="Matoyama H."/>
            <person name="Kishihara T."/>
            <person name="Sato S."/>
            <person name="Kondo I."/>
            <person name="Sano M."/>
            <person name="Kato G."/>
        </authorList>
    </citation>
    <scope>NUCLEOTIDE SEQUENCE [LARGE SCALE GENOMIC DNA]</scope>
    <source>
        <strain evidence="4 5">NGTWSNA01</strain>
    </source>
</reference>
<keyword evidence="3" id="KW-0472">Membrane</keyword>
<dbReference type="InterPro" id="IPR001568">
    <property type="entry name" value="RNase_T2-like"/>
</dbReference>
<comment type="similarity">
    <text evidence="1 2">Belongs to the RNase T2 family.</text>
</comment>
<protein>
    <submittedName>
        <fullName evidence="4">Uncharacterized protein</fullName>
    </submittedName>
</protein>
<dbReference type="PANTHER" id="PTHR11240:SF22">
    <property type="entry name" value="RIBONUCLEASE T2"/>
    <property type="match status" value="1"/>
</dbReference>
<comment type="caution">
    <text evidence="4">The sequence shown here is derived from an EMBL/GenBank/DDBJ whole genome shotgun (WGS) entry which is preliminary data.</text>
</comment>
<proteinExistence type="inferred from homology"/>
<keyword evidence="5" id="KW-1185">Reference proteome</keyword>
<sequence>MRRGDAAVFSISVALAAVVAGAVVLSVYVDGRPRMHSDPIAGKSTASLLVVTWAPSLCKVDPSNVGCVSGHVGTMGPTLMMHGLWPQPSTQQFCGLPNDRGKPWDQQSVSLSSLGLPREVQANLDSMMSDAEIMAPHEWRAHGSCSGVSPAEYFGIATELTEQVNGILDPVFEKSQGGHLSLSEVRDRFAGEFGADAGNRVSLNCRDIDGEGIVVYEVHVSLPPVTDLRQEANTVALKDVITTGPEIAAGCRRASVP</sequence>
<evidence type="ECO:0000256" key="2">
    <source>
        <dbReference type="RuleBase" id="RU004328"/>
    </source>
</evidence>
<keyword evidence="3" id="KW-0812">Transmembrane</keyword>
<accession>A0ABQ4VDE4</accession>
<evidence type="ECO:0000313" key="4">
    <source>
        <dbReference type="EMBL" id="GJF19417.1"/>
    </source>
</evidence>